<accession>A0A3B1IKJ6</accession>
<keyword evidence="5" id="KW-0770">Synapse</keyword>
<dbReference type="InterPro" id="IPR008899">
    <property type="entry name" value="Znf_piccolo"/>
</dbReference>
<feature type="compositionally biased region" description="Polar residues" evidence="8">
    <location>
        <begin position="228"/>
        <end position="239"/>
    </location>
</feature>
<dbReference type="Bgee" id="ENSAMXG00000038870">
    <property type="expression patterns" value="Expressed in brain and 3 other cell types or tissues"/>
</dbReference>
<evidence type="ECO:0000313" key="10">
    <source>
        <dbReference type="Ensembl" id="ENSAMXP00000030075.1"/>
    </source>
</evidence>
<dbReference type="GeneTree" id="ENSGT00620000087961"/>
<evidence type="ECO:0000313" key="11">
    <source>
        <dbReference type="Proteomes" id="UP000018467"/>
    </source>
</evidence>
<feature type="compositionally biased region" description="Polar residues" evidence="8">
    <location>
        <begin position="135"/>
        <end position="156"/>
    </location>
</feature>
<dbReference type="GO" id="GO:0008270">
    <property type="term" value="F:zinc ion binding"/>
    <property type="evidence" value="ECO:0007669"/>
    <property type="project" value="UniProtKB-KW"/>
</dbReference>
<keyword evidence="4" id="KW-0862">Zinc</keyword>
<protein>
    <recommendedName>
        <fullName evidence="9">Zinc finger piccolo-type domain-containing protein</fullName>
    </recommendedName>
</protein>
<dbReference type="GO" id="GO:0098982">
    <property type="term" value="C:GABA-ergic synapse"/>
    <property type="evidence" value="ECO:0007669"/>
    <property type="project" value="TreeGrafter"/>
</dbReference>
<dbReference type="Gene3D" id="3.30.40.10">
    <property type="entry name" value="Zinc/RING finger domain, C3HC4 (zinc finger)"/>
    <property type="match status" value="2"/>
</dbReference>
<reference evidence="10" key="4">
    <citation type="submission" date="2025-09" db="UniProtKB">
        <authorList>
            <consortium name="Ensembl"/>
        </authorList>
    </citation>
    <scope>IDENTIFICATION</scope>
</reference>
<dbReference type="InterPro" id="IPR011011">
    <property type="entry name" value="Znf_FYVE_PHD"/>
</dbReference>
<feature type="domain" description="Zinc finger piccolo-type" evidence="9">
    <location>
        <begin position="523"/>
        <end position="566"/>
    </location>
</feature>
<keyword evidence="1" id="KW-0479">Metal-binding</keyword>
<keyword evidence="11" id="KW-1185">Reference proteome</keyword>
<dbReference type="Ensembl" id="ENSAMXT00000038552.1">
    <property type="protein sequence ID" value="ENSAMXP00000030075.1"/>
    <property type="gene ID" value="ENSAMXG00000038870.1"/>
</dbReference>
<feature type="region of interest" description="Disordered" evidence="8">
    <location>
        <begin position="132"/>
        <end position="239"/>
    </location>
</feature>
<dbReference type="GO" id="GO:0035418">
    <property type="term" value="P:protein localization to synapse"/>
    <property type="evidence" value="ECO:0007669"/>
    <property type="project" value="TreeGrafter"/>
</dbReference>
<evidence type="ECO:0000256" key="8">
    <source>
        <dbReference type="SAM" id="MobiDB-lite"/>
    </source>
</evidence>
<reference evidence="10" key="3">
    <citation type="submission" date="2025-08" db="UniProtKB">
        <authorList>
            <consortium name="Ensembl"/>
        </authorList>
    </citation>
    <scope>IDENTIFICATION</scope>
</reference>
<evidence type="ECO:0000256" key="1">
    <source>
        <dbReference type="ARBA" id="ARBA00022723"/>
    </source>
</evidence>
<dbReference type="PANTHER" id="PTHR14113:SF6">
    <property type="entry name" value="PROTEIN PICCOLO"/>
    <property type="match status" value="1"/>
</dbReference>
<evidence type="ECO:0000259" key="9">
    <source>
        <dbReference type="Pfam" id="PF05715"/>
    </source>
</evidence>
<evidence type="ECO:0000256" key="5">
    <source>
        <dbReference type="ARBA" id="ARBA00023018"/>
    </source>
</evidence>
<feature type="region of interest" description="Disordered" evidence="8">
    <location>
        <begin position="324"/>
        <end position="417"/>
    </location>
</feature>
<evidence type="ECO:0000256" key="4">
    <source>
        <dbReference type="ARBA" id="ARBA00022833"/>
    </source>
</evidence>
<feature type="compositionally biased region" description="Polar residues" evidence="8">
    <location>
        <begin position="472"/>
        <end position="486"/>
    </location>
</feature>
<dbReference type="AlphaFoldDB" id="A0A3B1IKJ6"/>
<feature type="compositionally biased region" description="Low complexity" evidence="8">
    <location>
        <begin position="402"/>
        <end position="417"/>
    </location>
</feature>
<feature type="region of interest" description="Disordered" evidence="8">
    <location>
        <begin position="1"/>
        <end position="117"/>
    </location>
</feature>
<evidence type="ECO:0000256" key="7">
    <source>
        <dbReference type="ARBA" id="ARBA00034101"/>
    </source>
</evidence>
<dbReference type="GO" id="GO:0098978">
    <property type="term" value="C:glutamatergic synapse"/>
    <property type="evidence" value="ECO:0007669"/>
    <property type="project" value="TreeGrafter"/>
</dbReference>
<dbReference type="PANTHER" id="PTHR14113">
    <property type="entry name" value="PICCOLO/BASSOON"/>
    <property type="match status" value="1"/>
</dbReference>
<feature type="compositionally biased region" description="Low complexity" evidence="8">
    <location>
        <begin position="87"/>
        <end position="100"/>
    </location>
</feature>
<organism evidence="10 11">
    <name type="scientific">Astyanax mexicanus</name>
    <name type="common">Blind cave fish</name>
    <name type="synonym">Astyanax fasciatus mexicanus</name>
    <dbReference type="NCBI Taxonomy" id="7994"/>
    <lineage>
        <taxon>Eukaryota</taxon>
        <taxon>Metazoa</taxon>
        <taxon>Chordata</taxon>
        <taxon>Craniata</taxon>
        <taxon>Vertebrata</taxon>
        <taxon>Euteleostomi</taxon>
        <taxon>Actinopterygii</taxon>
        <taxon>Neopterygii</taxon>
        <taxon>Teleostei</taxon>
        <taxon>Ostariophysi</taxon>
        <taxon>Characiformes</taxon>
        <taxon>Characoidei</taxon>
        <taxon>Acestrorhamphidae</taxon>
        <taxon>Acestrorhamphinae</taxon>
        <taxon>Astyanax</taxon>
    </lineage>
</organism>
<keyword evidence="6" id="KW-0966">Cell projection</keyword>
<feature type="compositionally biased region" description="Polar residues" evidence="8">
    <location>
        <begin position="448"/>
        <end position="464"/>
    </location>
</feature>
<sequence length="577" mass="60918">QDQQTKAPNGTPPAHKPQQQETGRSQVEAAKTVKSETQEESGFFGFGFGGAQTRPPSPQPSVSAVSGKQPQQKKAGVSEPPPKEESGFFSFGFGARSRSPSPQPQPPAVSGKVLGFGSSFLSSASNLISSAVQDVPSTTPPISRKGSTISQTSEKTAPTPPTSRKGSEAPQPPRKLSSTPPAAQKGSSQDSPKMNPKNITKPPTDQNQEVKKPTPTPGPIPKGTAPPSDTNKTSATTQPLPNNCPLCKVEIKKNPPNYNTCTECKNVVCDLCGFNPTPDQTEVRTLVISMLLYSNYCELLQKQISLLLQVKVWLCLNCQVKRASGPPNPAPPQPVKAPPSQPSPPQKEVQAQGPLQKPSQNQESKAAPPEQRSKGDGPAKPTPPQTEPSKEESGLFGFGFGAARSRSPSPQSAASAVSGKVLGFGSSFLSSASNLISTAVQDEPSKTPPTSRKGSSVSQASVKSPTPPASRKASSVSQTSEKTPSVSKELLKETKPGEKKAVEQATKGPSAQEKKDASDLPNACPLCKEKIKHVSNVSTCTSCKSVVCNFCGFNPTPEQTGVRQYFFICFEVKLSWN</sequence>
<evidence type="ECO:0000256" key="6">
    <source>
        <dbReference type="ARBA" id="ARBA00023273"/>
    </source>
</evidence>
<dbReference type="GO" id="GO:0098882">
    <property type="term" value="F:structural constituent of presynaptic active zone"/>
    <property type="evidence" value="ECO:0007669"/>
    <property type="project" value="TreeGrafter"/>
</dbReference>
<dbReference type="InterPro" id="IPR013083">
    <property type="entry name" value="Znf_RING/FYVE/PHD"/>
</dbReference>
<keyword evidence="2" id="KW-0677">Repeat</keyword>
<proteinExistence type="predicted"/>
<dbReference type="Pfam" id="PF05715">
    <property type="entry name" value="zf-piccolo"/>
    <property type="match status" value="2"/>
</dbReference>
<feature type="region of interest" description="Disordered" evidence="8">
    <location>
        <begin position="439"/>
        <end position="519"/>
    </location>
</feature>
<feature type="compositionally biased region" description="Basic and acidic residues" evidence="8">
    <location>
        <begin position="489"/>
        <end position="502"/>
    </location>
</feature>
<dbReference type="GO" id="GO:0030424">
    <property type="term" value="C:axon"/>
    <property type="evidence" value="ECO:0007669"/>
    <property type="project" value="TreeGrafter"/>
</dbReference>
<dbReference type="STRING" id="7994.ENSAMXP00000030075"/>
<keyword evidence="3" id="KW-0863">Zinc-finger</keyword>
<feature type="domain" description="Zinc finger piccolo-type" evidence="9">
    <location>
        <begin position="243"/>
        <end position="284"/>
    </location>
</feature>
<reference evidence="11" key="1">
    <citation type="submission" date="2013-03" db="EMBL/GenBank/DDBJ databases">
        <authorList>
            <person name="Jeffery W."/>
            <person name="Warren W."/>
            <person name="Wilson R.K."/>
        </authorList>
    </citation>
    <scope>NUCLEOTIDE SEQUENCE</scope>
    <source>
        <strain evidence="11">female</strain>
    </source>
</reference>
<feature type="compositionally biased region" description="Pro residues" evidence="8">
    <location>
        <begin position="326"/>
        <end position="345"/>
    </location>
</feature>
<evidence type="ECO:0000256" key="2">
    <source>
        <dbReference type="ARBA" id="ARBA00022737"/>
    </source>
</evidence>
<comment type="subcellular location">
    <subcellularLocation>
        <location evidence="7">Presynaptic active zone</location>
    </subcellularLocation>
</comment>
<dbReference type="Proteomes" id="UP000018467">
    <property type="component" value="Unassembled WGS sequence"/>
</dbReference>
<dbReference type="InParanoid" id="A0A3B1IKJ6"/>
<dbReference type="InterPro" id="IPR052098">
    <property type="entry name" value="Presynaptic_Scaffold_Bsn/Pclo"/>
</dbReference>
<reference evidence="11" key="2">
    <citation type="journal article" date="2014" name="Nat. Commun.">
        <title>The cavefish genome reveals candidate genes for eye loss.</title>
        <authorList>
            <person name="McGaugh S.E."/>
            <person name="Gross J.B."/>
            <person name="Aken B."/>
            <person name="Blin M."/>
            <person name="Borowsky R."/>
            <person name="Chalopin D."/>
            <person name="Hinaux H."/>
            <person name="Jeffery W.R."/>
            <person name="Keene A."/>
            <person name="Ma L."/>
            <person name="Minx P."/>
            <person name="Murphy D."/>
            <person name="O'Quin K.E."/>
            <person name="Retaux S."/>
            <person name="Rohner N."/>
            <person name="Searle S.M."/>
            <person name="Stahl B.A."/>
            <person name="Tabin C."/>
            <person name="Volff J.N."/>
            <person name="Yoshizawa M."/>
            <person name="Warren W.C."/>
        </authorList>
    </citation>
    <scope>NUCLEOTIDE SEQUENCE [LARGE SCALE GENOMIC DNA]</scope>
    <source>
        <strain evidence="11">female</strain>
    </source>
</reference>
<dbReference type="SUPFAM" id="SSF57903">
    <property type="entry name" value="FYVE/PHD zinc finger"/>
    <property type="match status" value="1"/>
</dbReference>
<evidence type="ECO:0000256" key="3">
    <source>
        <dbReference type="ARBA" id="ARBA00022771"/>
    </source>
</evidence>
<dbReference type="GO" id="GO:1904071">
    <property type="term" value="P:presynaptic active zone assembly"/>
    <property type="evidence" value="ECO:0007669"/>
    <property type="project" value="TreeGrafter"/>
</dbReference>
<dbReference type="GO" id="GO:0048788">
    <property type="term" value="C:cytoskeleton of presynaptic active zone"/>
    <property type="evidence" value="ECO:0007669"/>
    <property type="project" value="TreeGrafter"/>
</dbReference>
<feature type="compositionally biased region" description="Polar residues" evidence="8">
    <location>
        <begin position="176"/>
        <end position="207"/>
    </location>
</feature>
<name>A0A3B1IKJ6_ASTMX</name>